<feature type="compositionally biased region" description="Basic and acidic residues" evidence="1">
    <location>
        <begin position="324"/>
        <end position="337"/>
    </location>
</feature>
<proteinExistence type="predicted"/>
<sequence length="521" mass="58345">MRIYPVHSARLANPFWQAVLKPGVVGPSAGSTRGRETIQIGTDALLRSPDLAVHPLKINTIARNQTLFSRAAYGFSLYQTTGEIAFKYGNSKLVHSWFLFIQSPQSTPFSFRMVTTRAQSTVSPKKFSGALRSGKSAKPRVSLGLYAHNPRSSTDAVKSERESLSPPLRTPSPPPLVFKIPAKTAAVIAVHGPFRSAEIIEQNHVKELFEHEDNNDYEAIIDLIFPETGHSGNKNPLHVRRPPNCFIVARSGFTYIYKTNNLLPQLEKNFQLSGQYLSSLGGWSWQEVKHRRKYWGTGDHLGRLYQLFVNLSLYLKERHARIHPEYKYKPQRKQNDGKKKRAPKRKDTARRILKHEEIIPIPDVKPPISPSLPTLVSSEHVEDAYIAKFDEFDDFMPLPSQGDEEMSVSPDYSPSEGMDVDLPQLPDFIIDVEDYLSSANSSGLSTPTSSPSLAHVALRGIATALPDVDAIGFEEADDDMDVFFDFPRYETDSGLQHSRFGQTDKSCHEGAAALIRQVSPY</sequence>
<evidence type="ECO:0000256" key="1">
    <source>
        <dbReference type="SAM" id="MobiDB-lite"/>
    </source>
</evidence>
<dbReference type="OrthoDB" id="6247875at2759"/>
<gene>
    <name evidence="2" type="ORF">SISNIDRAFT_467853</name>
</gene>
<organism evidence="2 3">
    <name type="scientific">Sistotremastrum niveocremeum HHB9708</name>
    <dbReference type="NCBI Taxonomy" id="1314777"/>
    <lineage>
        <taxon>Eukaryota</taxon>
        <taxon>Fungi</taxon>
        <taxon>Dikarya</taxon>
        <taxon>Basidiomycota</taxon>
        <taxon>Agaricomycotina</taxon>
        <taxon>Agaricomycetes</taxon>
        <taxon>Sistotremastrales</taxon>
        <taxon>Sistotremastraceae</taxon>
        <taxon>Sertulicium</taxon>
        <taxon>Sertulicium niveocremeum</taxon>
    </lineage>
</organism>
<accession>A0A164S9J2</accession>
<dbReference type="Gene3D" id="1.10.30.10">
    <property type="entry name" value="High mobility group box domain"/>
    <property type="match status" value="1"/>
</dbReference>
<protein>
    <recommendedName>
        <fullName evidence="4">HMG box domain-containing protein</fullName>
    </recommendedName>
</protein>
<evidence type="ECO:0000313" key="3">
    <source>
        <dbReference type="Proteomes" id="UP000076722"/>
    </source>
</evidence>
<dbReference type="InterPro" id="IPR036910">
    <property type="entry name" value="HMG_box_dom_sf"/>
</dbReference>
<feature type="region of interest" description="Disordered" evidence="1">
    <location>
        <begin position="324"/>
        <end position="348"/>
    </location>
</feature>
<dbReference type="AlphaFoldDB" id="A0A164S9J2"/>
<feature type="region of interest" description="Disordered" evidence="1">
    <location>
        <begin position="142"/>
        <end position="170"/>
    </location>
</feature>
<dbReference type="EMBL" id="KV419416">
    <property type="protein sequence ID" value="KZS91269.1"/>
    <property type="molecule type" value="Genomic_DNA"/>
</dbReference>
<keyword evidence="3" id="KW-1185">Reference proteome</keyword>
<dbReference type="Proteomes" id="UP000076722">
    <property type="component" value="Unassembled WGS sequence"/>
</dbReference>
<evidence type="ECO:0008006" key="4">
    <source>
        <dbReference type="Google" id="ProtNLM"/>
    </source>
</evidence>
<name>A0A164S9J2_9AGAM</name>
<evidence type="ECO:0000313" key="2">
    <source>
        <dbReference type="EMBL" id="KZS91269.1"/>
    </source>
</evidence>
<reference evidence="2 3" key="1">
    <citation type="journal article" date="2016" name="Mol. Biol. Evol.">
        <title>Comparative Genomics of Early-Diverging Mushroom-Forming Fungi Provides Insights into the Origins of Lignocellulose Decay Capabilities.</title>
        <authorList>
            <person name="Nagy L.G."/>
            <person name="Riley R."/>
            <person name="Tritt A."/>
            <person name="Adam C."/>
            <person name="Daum C."/>
            <person name="Floudas D."/>
            <person name="Sun H."/>
            <person name="Yadav J.S."/>
            <person name="Pangilinan J."/>
            <person name="Larsson K.H."/>
            <person name="Matsuura K."/>
            <person name="Barry K."/>
            <person name="Labutti K."/>
            <person name="Kuo R."/>
            <person name="Ohm R.A."/>
            <person name="Bhattacharya S.S."/>
            <person name="Shirouzu T."/>
            <person name="Yoshinaga Y."/>
            <person name="Martin F.M."/>
            <person name="Grigoriev I.V."/>
            <person name="Hibbett D.S."/>
        </authorList>
    </citation>
    <scope>NUCLEOTIDE SEQUENCE [LARGE SCALE GENOMIC DNA]</scope>
    <source>
        <strain evidence="2 3">HHB9708</strain>
    </source>
</reference>